<protein>
    <submittedName>
        <fullName evidence="2">4-methylaminobutanoate oxidase (Formaldehyde-forming)</fullName>
        <ecNumber evidence="2">1.5.3.19</ecNumber>
    </submittedName>
</protein>
<keyword evidence="3" id="KW-1185">Reference proteome</keyword>
<evidence type="ECO:0000313" key="2">
    <source>
        <dbReference type="EMBL" id="QDT74152.1"/>
    </source>
</evidence>
<reference evidence="2 3" key="1">
    <citation type="submission" date="2019-02" db="EMBL/GenBank/DDBJ databases">
        <title>Deep-cultivation of Planctomycetes and their phenomic and genomic characterization uncovers novel biology.</title>
        <authorList>
            <person name="Wiegand S."/>
            <person name="Jogler M."/>
            <person name="Boedeker C."/>
            <person name="Pinto D."/>
            <person name="Vollmers J."/>
            <person name="Rivas-Marin E."/>
            <person name="Kohn T."/>
            <person name="Peeters S.H."/>
            <person name="Heuer A."/>
            <person name="Rast P."/>
            <person name="Oberbeckmann S."/>
            <person name="Bunk B."/>
            <person name="Jeske O."/>
            <person name="Meyerdierks A."/>
            <person name="Storesund J.E."/>
            <person name="Kallscheuer N."/>
            <person name="Luecker S."/>
            <person name="Lage O.M."/>
            <person name="Pohl T."/>
            <person name="Merkel B.J."/>
            <person name="Hornburger P."/>
            <person name="Mueller R.-W."/>
            <person name="Bruemmer F."/>
            <person name="Labrenz M."/>
            <person name="Spormann A.M."/>
            <person name="Op den Camp H."/>
            <person name="Overmann J."/>
            <person name="Amann R."/>
            <person name="Jetten M.S.M."/>
            <person name="Mascher T."/>
            <person name="Medema M.H."/>
            <person name="Devos D.P."/>
            <person name="Kaster A.-K."/>
            <person name="Ovreas L."/>
            <person name="Rohde M."/>
            <person name="Galperin M.Y."/>
            <person name="Jogler C."/>
        </authorList>
    </citation>
    <scope>NUCLEOTIDE SEQUENCE [LARGE SCALE GENOMIC DNA]</scope>
    <source>
        <strain evidence="2 3">I41</strain>
    </source>
</reference>
<evidence type="ECO:0000313" key="3">
    <source>
        <dbReference type="Proteomes" id="UP000317909"/>
    </source>
</evidence>
<dbReference type="EMBL" id="CP036339">
    <property type="protein sequence ID" value="QDT74152.1"/>
    <property type="molecule type" value="Genomic_DNA"/>
</dbReference>
<dbReference type="GO" id="GO:0005737">
    <property type="term" value="C:cytoplasm"/>
    <property type="evidence" value="ECO:0007669"/>
    <property type="project" value="TreeGrafter"/>
</dbReference>
<dbReference type="AlphaFoldDB" id="A0A517U0K3"/>
<dbReference type="SUPFAM" id="SSF54373">
    <property type="entry name" value="FAD-linked reductases, C-terminal domain"/>
    <property type="match status" value="1"/>
</dbReference>
<dbReference type="RefSeq" id="WP_145433937.1">
    <property type="nucleotide sequence ID" value="NZ_CP036339.1"/>
</dbReference>
<dbReference type="InterPro" id="IPR006076">
    <property type="entry name" value="FAD-dep_OxRdtase"/>
</dbReference>
<dbReference type="InterPro" id="IPR036188">
    <property type="entry name" value="FAD/NAD-bd_sf"/>
</dbReference>
<evidence type="ECO:0000259" key="1">
    <source>
        <dbReference type="Pfam" id="PF01266"/>
    </source>
</evidence>
<dbReference type="PROSITE" id="PS51257">
    <property type="entry name" value="PROKAR_LIPOPROTEIN"/>
    <property type="match status" value="1"/>
</dbReference>
<dbReference type="Gene3D" id="3.30.9.10">
    <property type="entry name" value="D-Amino Acid Oxidase, subunit A, domain 2"/>
    <property type="match status" value="1"/>
</dbReference>
<gene>
    <name evidence="2" type="primary">mlr_1</name>
    <name evidence="2" type="ORF">I41_33470</name>
</gene>
<dbReference type="GO" id="GO:0102317">
    <property type="term" value="F:4-methylaminobutyrate oxidase (demethylating) activity"/>
    <property type="evidence" value="ECO:0007669"/>
    <property type="project" value="UniProtKB-EC"/>
</dbReference>
<dbReference type="PANTHER" id="PTHR13847:SF193">
    <property type="entry name" value="PYRUVATE DEHYDROGENASE PHOSPHATASE REGULATORY SUBUNIT, MITOCHONDRIAL"/>
    <property type="match status" value="1"/>
</dbReference>
<dbReference type="Proteomes" id="UP000317909">
    <property type="component" value="Chromosome"/>
</dbReference>
<feature type="domain" description="FAD dependent oxidoreductase" evidence="1">
    <location>
        <begin position="10"/>
        <end position="365"/>
    </location>
</feature>
<proteinExistence type="predicted"/>
<dbReference type="KEGG" id="llh:I41_33470"/>
<dbReference type="PANTHER" id="PTHR13847">
    <property type="entry name" value="SARCOSINE DEHYDROGENASE-RELATED"/>
    <property type="match status" value="1"/>
</dbReference>
<dbReference type="Pfam" id="PF01266">
    <property type="entry name" value="DAO"/>
    <property type="match status" value="1"/>
</dbReference>
<dbReference type="OrthoDB" id="270342at2"/>
<name>A0A517U0K3_9BACT</name>
<dbReference type="EC" id="1.5.3.19" evidence="2"/>
<keyword evidence="2" id="KW-0560">Oxidoreductase</keyword>
<dbReference type="Gene3D" id="3.50.50.60">
    <property type="entry name" value="FAD/NAD(P)-binding domain"/>
    <property type="match status" value="1"/>
</dbReference>
<organism evidence="2 3">
    <name type="scientific">Lacipirellula limnantheis</name>
    <dbReference type="NCBI Taxonomy" id="2528024"/>
    <lineage>
        <taxon>Bacteria</taxon>
        <taxon>Pseudomonadati</taxon>
        <taxon>Planctomycetota</taxon>
        <taxon>Planctomycetia</taxon>
        <taxon>Pirellulales</taxon>
        <taxon>Lacipirellulaceae</taxon>
        <taxon>Lacipirellula</taxon>
    </lineage>
</organism>
<sequence>MSNAPTRAEIVVIGGGAVGCAVAYSLAKAGKTDVLLLEKEATVAAVTTPQAAGLVGQVRNTVERTKLAMWSVQTFSELQRDEQANPGWRQVGSLRVALNPERVAEFQHMKSVADESGLECDFISNAEAKAKWPALNFDRAQAVLWCPTDGYLQPSDLTMSYVAHARRLGARFQTKTAVQSVVVKNGQVRGVDTNQGVIECDMVVNAAGAHAYHVARSVGLDLPIVPVRHEYFVTVHAEGLQPNLPVVRIPDSTLYLRAEINSLLCGGWEPSALSTDPRNFPIGNEPPPIDPDWDVLGWFAAQLGPEMPQVEELGVRSVFKGWPTFTPDGRFIVGPSAKVKGFVMAGGCNAHGVSGSAGIGRHVVESIMDANPSAYVRSLSPDRFDREPWDWESARRSAQHYYETYYCLGH</sequence>
<accession>A0A517U0K3</accession>
<dbReference type="SUPFAM" id="SSF51905">
    <property type="entry name" value="FAD/NAD(P)-binding domain"/>
    <property type="match status" value="1"/>
</dbReference>